<comment type="caution">
    <text evidence="3">The sequence shown here is derived from an EMBL/GenBank/DDBJ whole genome shotgun (WGS) entry which is preliminary data.</text>
</comment>
<accession>A0A7Y6NMQ5</accession>
<comment type="similarity">
    <text evidence="1">Belongs to the peptidase S58 family.</text>
</comment>
<gene>
    <name evidence="3" type="ORF">HQN59_09740</name>
</gene>
<sequence>MSPGPNNAITDVPGISVGHVTGPDSGVTVVRAAGPNGQGVGGGFTQRGGSPVTRETDLMRPDNMVETMNAVVLSGGSSYGLAAAPGVMQCLENAGIGFSVGGGNVVPIVQAASTFDRATCSAPPASRPDYTSGLQACLAANSGPVAQGNVGAGTGAVAGGVKGGIGSASIVLPNGIIVGAIVAVNSEGVPYDDTGTLFGTTLEVGNEFRDLTKIGELIKYRVPASLPGGALRSGTNAVVATNVQLTKSQATKIAEIADDGVARAVNPAHTAGDSDTLFVLGTARLAMASLGDPNAVVTQIGTAAANAVSRAIVHAVLSARSTTCHKSYCDTFPLACRFRR</sequence>
<dbReference type="SUPFAM" id="SSF56266">
    <property type="entry name" value="DmpA/ArgJ-like"/>
    <property type="match status" value="1"/>
</dbReference>
<dbReference type="EMBL" id="JABWMJ010000004">
    <property type="protein sequence ID" value="NUZ06043.1"/>
    <property type="molecule type" value="Genomic_DNA"/>
</dbReference>
<evidence type="ECO:0000256" key="2">
    <source>
        <dbReference type="SAM" id="MobiDB-lite"/>
    </source>
</evidence>
<proteinExistence type="inferred from homology"/>
<keyword evidence="4" id="KW-1185">Reference proteome</keyword>
<reference evidence="3 4" key="1">
    <citation type="submission" date="2020-06" db="EMBL/GenBank/DDBJ databases">
        <title>Schlegella sp. ID0723 isolated from air conditioner.</title>
        <authorList>
            <person name="Kim D.Y."/>
            <person name="Kim D.-U."/>
        </authorList>
    </citation>
    <scope>NUCLEOTIDE SEQUENCE [LARGE SCALE GENOMIC DNA]</scope>
    <source>
        <strain evidence="3 4">ID0723</strain>
    </source>
</reference>
<dbReference type="PANTHER" id="PTHR36512">
    <property type="entry name" value="D-AMINOPEPTIDASE"/>
    <property type="match status" value="1"/>
</dbReference>
<feature type="compositionally biased region" description="Gly residues" evidence="2">
    <location>
        <begin position="36"/>
        <end position="46"/>
    </location>
</feature>
<organism evidence="3 4">
    <name type="scientific">Piscinibacter koreensis</name>
    <dbReference type="NCBI Taxonomy" id="2742824"/>
    <lineage>
        <taxon>Bacteria</taxon>
        <taxon>Pseudomonadati</taxon>
        <taxon>Pseudomonadota</taxon>
        <taxon>Betaproteobacteria</taxon>
        <taxon>Burkholderiales</taxon>
        <taxon>Sphaerotilaceae</taxon>
        <taxon>Piscinibacter</taxon>
    </lineage>
</organism>
<evidence type="ECO:0000313" key="3">
    <source>
        <dbReference type="EMBL" id="NUZ06043.1"/>
    </source>
</evidence>
<dbReference type="AlphaFoldDB" id="A0A7Y6NMQ5"/>
<dbReference type="InterPro" id="IPR016117">
    <property type="entry name" value="ArgJ-like_dom_sf"/>
</dbReference>
<dbReference type="CDD" id="cd02252">
    <property type="entry name" value="nylC_like"/>
    <property type="match status" value="1"/>
</dbReference>
<name>A0A7Y6NMQ5_9BURK</name>
<evidence type="ECO:0000313" key="4">
    <source>
        <dbReference type="Proteomes" id="UP000529637"/>
    </source>
</evidence>
<dbReference type="GO" id="GO:0004177">
    <property type="term" value="F:aminopeptidase activity"/>
    <property type="evidence" value="ECO:0007669"/>
    <property type="project" value="TreeGrafter"/>
</dbReference>
<dbReference type="PANTHER" id="PTHR36512:SF3">
    <property type="entry name" value="BLR5678 PROTEIN"/>
    <property type="match status" value="1"/>
</dbReference>
<feature type="region of interest" description="Disordered" evidence="2">
    <location>
        <begin position="35"/>
        <end position="56"/>
    </location>
</feature>
<protein>
    <submittedName>
        <fullName evidence="3">P1 family peptidase</fullName>
    </submittedName>
</protein>
<dbReference type="Pfam" id="PF03576">
    <property type="entry name" value="Peptidase_S58"/>
    <property type="match status" value="1"/>
</dbReference>
<dbReference type="Proteomes" id="UP000529637">
    <property type="component" value="Unassembled WGS sequence"/>
</dbReference>
<dbReference type="InterPro" id="IPR005321">
    <property type="entry name" value="Peptidase_S58_DmpA"/>
</dbReference>
<dbReference type="Gene3D" id="3.60.70.12">
    <property type="entry name" value="L-amino peptidase D-ALA esterase/amidase"/>
    <property type="match status" value="1"/>
</dbReference>
<evidence type="ECO:0000256" key="1">
    <source>
        <dbReference type="ARBA" id="ARBA00007068"/>
    </source>
</evidence>